<keyword evidence="5" id="KW-1185">Reference proteome</keyword>
<evidence type="ECO:0000313" key="5">
    <source>
        <dbReference type="Proteomes" id="UP000038010"/>
    </source>
</evidence>
<dbReference type="Gene3D" id="3.90.25.10">
    <property type="entry name" value="UDP-galactose 4-epimerase, domain 1"/>
    <property type="match status" value="1"/>
</dbReference>
<dbReference type="InterPro" id="IPR045312">
    <property type="entry name" value="PCBER-like"/>
</dbReference>
<dbReference type="InterPro" id="IPR050608">
    <property type="entry name" value="NmrA-type/Isoflavone_red_sf"/>
</dbReference>
<gene>
    <name evidence="4" type="ORF">AB675_9199</name>
</gene>
<dbReference type="GO" id="GO:0016491">
    <property type="term" value="F:oxidoreductase activity"/>
    <property type="evidence" value="ECO:0007669"/>
    <property type="project" value="UniProtKB-KW"/>
</dbReference>
<organism evidence="4 5">
    <name type="scientific">Cyphellophora attinorum</name>
    <dbReference type="NCBI Taxonomy" id="1664694"/>
    <lineage>
        <taxon>Eukaryota</taxon>
        <taxon>Fungi</taxon>
        <taxon>Dikarya</taxon>
        <taxon>Ascomycota</taxon>
        <taxon>Pezizomycotina</taxon>
        <taxon>Eurotiomycetes</taxon>
        <taxon>Chaetothyriomycetidae</taxon>
        <taxon>Chaetothyriales</taxon>
        <taxon>Cyphellophoraceae</taxon>
        <taxon>Cyphellophora</taxon>
    </lineage>
</organism>
<comment type="caution">
    <text evidence="4">The sequence shown here is derived from an EMBL/GenBank/DDBJ whole genome shotgun (WGS) entry which is preliminary data.</text>
</comment>
<dbReference type="GeneID" id="28741591"/>
<dbReference type="Pfam" id="PF05368">
    <property type="entry name" value="NmrA"/>
    <property type="match status" value="1"/>
</dbReference>
<evidence type="ECO:0000313" key="4">
    <source>
        <dbReference type="EMBL" id="KPI41676.1"/>
    </source>
</evidence>
<dbReference type="PANTHER" id="PTHR43349">
    <property type="entry name" value="PINORESINOL REDUCTASE-RELATED"/>
    <property type="match status" value="1"/>
</dbReference>
<dbReference type="RefSeq" id="XP_018001639.1">
    <property type="nucleotide sequence ID" value="XM_018149711.1"/>
</dbReference>
<dbReference type="InterPro" id="IPR036291">
    <property type="entry name" value="NAD(P)-bd_dom_sf"/>
</dbReference>
<evidence type="ECO:0000256" key="1">
    <source>
        <dbReference type="ARBA" id="ARBA00022857"/>
    </source>
</evidence>
<proteinExistence type="predicted"/>
<keyword evidence="2" id="KW-0560">Oxidoreductase</keyword>
<dbReference type="VEuPathDB" id="FungiDB:AB675_9199"/>
<sequence>MAAKLRVLILGGTGETGEDVVNGLIEDGGYEVSVFTRPTSASGTAVQSLRDRGINIVVGDIRAPVPELTTHLQNIDILISALGANAQNEQYRWADAAKAANIKRFIPCGFISISPRGGIMMGRDEKELVHDHIFRLRVPFTIIDVGYWHSISFPSLPSGRGDYAMWIPKTEINGDGNKPTLLTEKRDIGRYVARIIRDPRTLNKRVVTWSDEISQNDIWSLMERLSGETIPRVYIDDNETLKRRDEARVAYAEALKTGDPQSWAKRLGVISAEYNYAKFVRGDNTLENAKYLGYLDAKELYPDFKPMGLEEYLVRVLEGKERRIEGDVGAVFAKRFSGENAHRKEDAVH</sequence>
<dbReference type="Gene3D" id="3.40.50.720">
    <property type="entry name" value="NAD(P)-binding Rossmann-like Domain"/>
    <property type="match status" value="1"/>
</dbReference>
<dbReference type="SUPFAM" id="SSF51735">
    <property type="entry name" value="NAD(P)-binding Rossmann-fold domains"/>
    <property type="match status" value="1"/>
</dbReference>
<keyword evidence="1" id="KW-0521">NADP</keyword>
<name>A0A0N1HBJ4_9EURO</name>
<reference evidence="4 5" key="1">
    <citation type="submission" date="2015-06" db="EMBL/GenBank/DDBJ databases">
        <title>Draft genome of the ant-associated black yeast Phialophora attae CBS 131958.</title>
        <authorList>
            <person name="Moreno L.F."/>
            <person name="Stielow B.J."/>
            <person name="de Hoog S."/>
            <person name="Vicente V.A."/>
            <person name="Weiss V.A."/>
            <person name="de Vries M."/>
            <person name="Cruz L.M."/>
            <person name="Souza E.M."/>
        </authorList>
    </citation>
    <scope>NUCLEOTIDE SEQUENCE [LARGE SCALE GENOMIC DNA]</scope>
    <source>
        <strain evidence="4 5">CBS 131958</strain>
    </source>
</reference>
<dbReference type="InterPro" id="IPR008030">
    <property type="entry name" value="NmrA-like"/>
</dbReference>
<dbReference type="PANTHER" id="PTHR43349:SF93">
    <property type="entry name" value="ISOFLAVONE REDUCTASE HOMOLOG P3-RELATED"/>
    <property type="match status" value="1"/>
</dbReference>
<evidence type="ECO:0000259" key="3">
    <source>
        <dbReference type="Pfam" id="PF05368"/>
    </source>
</evidence>
<dbReference type="OrthoDB" id="419598at2759"/>
<evidence type="ECO:0000256" key="2">
    <source>
        <dbReference type="ARBA" id="ARBA00023002"/>
    </source>
</evidence>
<dbReference type="AlphaFoldDB" id="A0A0N1HBJ4"/>
<dbReference type="STRING" id="1664694.A0A0N1HBJ4"/>
<accession>A0A0N1HBJ4</accession>
<dbReference type="EMBL" id="LFJN01000009">
    <property type="protein sequence ID" value="KPI41676.1"/>
    <property type="molecule type" value="Genomic_DNA"/>
</dbReference>
<dbReference type="CDD" id="cd05259">
    <property type="entry name" value="PCBER_SDR_a"/>
    <property type="match status" value="1"/>
</dbReference>
<protein>
    <submittedName>
        <fullName evidence="4">Isoflavone-like protein</fullName>
    </submittedName>
</protein>
<feature type="domain" description="NmrA-like" evidence="3">
    <location>
        <begin position="5"/>
        <end position="313"/>
    </location>
</feature>
<dbReference type="Proteomes" id="UP000038010">
    <property type="component" value="Unassembled WGS sequence"/>
</dbReference>